<dbReference type="InterPro" id="IPR001879">
    <property type="entry name" value="GPCR_2_extracellular_dom"/>
</dbReference>
<evidence type="ECO:0000256" key="9">
    <source>
        <dbReference type="ARBA" id="ARBA00023040"/>
    </source>
</evidence>
<dbReference type="Gene3D" id="1.20.1070.10">
    <property type="entry name" value="Rhodopsin 7-helix transmembrane proteins"/>
    <property type="match status" value="1"/>
</dbReference>
<comment type="similarity">
    <text evidence="2">Belongs to the G-protein coupled receptor 2 family. LN-TM7 subfamily.</text>
</comment>
<evidence type="ECO:0000256" key="5">
    <source>
        <dbReference type="ARBA" id="ARBA00022692"/>
    </source>
</evidence>
<dbReference type="InterPro" id="IPR048072">
    <property type="entry name" value="7tmB2_latrophilin-like"/>
</dbReference>
<dbReference type="InterPro" id="IPR000922">
    <property type="entry name" value="Lectin_gal-bd_dom"/>
</dbReference>
<evidence type="ECO:0000256" key="14">
    <source>
        <dbReference type="ARBA" id="ARBA00023224"/>
    </source>
</evidence>
<feature type="domain" description="G-protein coupled receptors family 2 profile 2" evidence="20">
    <location>
        <begin position="667"/>
        <end position="927"/>
    </location>
</feature>
<dbReference type="PROSITE" id="PS00650">
    <property type="entry name" value="G_PROTEIN_RECEP_F2_2"/>
    <property type="match status" value="1"/>
</dbReference>
<dbReference type="PROSITE" id="PS50221">
    <property type="entry name" value="GAIN_B"/>
    <property type="match status" value="1"/>
</dbReference>
<dbReference type="SMART" id="SM00303">
    <property type="entry name" value="GPS"/>
    <property type="match status" value="1"/>
</dbReference>
<feature type="compositionally biased region" description="Polar residues" evidence="15">
    <location>
        <begin position="270"/>
        <end position="279"/>
    </location>
</feature>
<dbReference type="Pfam" id="PF02140">
    <property type="entry name" value="SUEL_Lectin"/>
    <property type="match status" value="1"/>
</dbReference>
<evidence type="ECO:0000256" key="16">
    <source>
        <dbReference type="SAM" id="Phobius"/>
    </source>
</evidence>
<keyword evidence="3" id="KW-1003">Cell membrane</keyword>
<feature type="transmembrane region" description="Helical" evidence="16">
    <location>
        <begin position="772"/>
        <end position="797"/>
    </location>
</feature>
<sequence>MLPLILVIGYQFLARITNRDDLVIIIIWNNLLLINATHPRCNHRNSCALNVRSEIFEEDPCPGTGKYVEAQYHCLGVTTNKTAASLHQPRNSVILVPTRTNISRHIIVVSLIVFVGVRLAVNVSVATALKRLELHMTQDTQTNGTSEPPPTTTTTTSRPSPPWFITSQPSVWSTAKPTVRPPSRITTPAVQQPPQPPPAPSTPALPITTPPSPTSTRSFEDMDKEDQDSTLPGKGVAANGAAIPPIAPETMQPTTTSTFAPWRTSRRPTVPSTYYPESSSNGQWYDYGRQACPPVIARNLSWNATRAGDVAVQSCPGGANGLARWRCLAKGDSAVWHRDTPDLSECRSVWLTSLENRVTDGDVILGISRELSQVTNNSRGLYGGDMMITTKIIKNMAEKMAQDIRTYQDPNQREVSVTELLQGVVRTGSNLLNEAQMASWKDLSHQEQMRVATSLLIGLEENAFLLADTLTQEKTITHDCRNILMEVRVLDTRNIGSDLEVFPNNIVEGRWTASTAHVELTRGALLENSEAGIVRLVFMAFNRLEEILQPQAEVPSVVTNDDSQSLPKRNTTRLLNSKIISASLGKGRHIQLSEPVRIYFRHLTLENVTNPTCVFWDYILSGWSEEGCQIRKSNDTHTVCECNHLTNFAVLMDVHAVRLDIAHQVALQIITYIGCIISVVCLVLAILTFQLFRGLKSDRTTIHKNLCVCLLIAEVLFVCGIGQTNQRIVCGIVAGLLHFFFLCAFAWMFLEGFQLYVMLIEVFEAEKSRLRWYYLVAYGAPLLVVAISCIIDPFSYGTDRYCWLRADNYFIFSFVGPVILVILANLVFLSMAIYMMCRHANTTVAMKSKEHSRLASASGKEENALPNKLQAHLAWLRGAIVLVFLLGLTWTFGLLYLNQESVVMAYIFTVLNSLQGLFIFVFHCVQNEKVRKEYRKFIRRHSWLPKCLRCSKTVTGSSGSSGTSGGGVGPGGNGGKEFASHNTSSNPSAPTTDSSGLSPHAASNVGTTTSPPNNHNNLTAACNNTNLSINVNLNNLSLRSPVGAHQMHMMAPSNHNRHPTQQGIQTPLIHQTEKQDKK</sequence>
<feature type="transmembrane region" description="Helical" evidence="16">
    <location>
        <begin position="704"/>
        <end position="724"/>
    </location>
</feature>
<dbReference type="InterPro" id="IPR036445">
    <property type="entry name" value="GPCR_2_extracell_dom_sf"/>
</dbReference>
<feature type="compositionally biased region" description="Gly residues" evidence="15">
    <location>
        <begin position="962"/>
        <end position="975"/>
    </location>
</feature>
<dbReference type="Gene3D" id="2.60.220.50">
    <property type="match status" value="1"/>
</dbReference>
<dbReference type="Pfam" id="PF01825">
    <property type="entry name" value="GPS"/>
    <property type="match status" value="1"/>
</dbReference>
<feature type="compositionally biased region" description="Pro residues" evidence="15">
    <location>
        <begin position="191"/>
        <end position="213"/>
    </location>
</feature>
<dbReference type="SMART" id="SM00008">
    <property type="entry name" value="HormR"/>
    <property type="match status" value="1"/>
</dbReference>
<dbReference type="InterPro" id="IPR032471">
    <property type="entry name" value="AGRL2-4_GAIN_subdom_A"/>
</dbReference>
<dbReference type="FunFam" id="1.20.1070.10:FF:000200">
    <property type="entry name" value="Adhesion G protein-coupled receptor L3"/>
    <property type="match status" value="1"/>
</dbReference>
<feature type="region of interest" description="Disordered" evidence="15">
    <location>
        <begin position="953"/>
        <end position="1019"/>
    </location>
</feature>
<keyword evidence="14" id="KW-0807">Transducer</keyword>
<feature type="compositionally biased region" description="Polar residues" evidence="15">
    <location>
        <begin position="165"/>
        <end position="176"/>
    </location>
</feature>
<feature type="compositionally biased region" description="Polar residues" evidence="15">
    <location>
        <begin position="1059"/>
        <end position="1069"/>
    </location>
</feature>
<evidence type="ECO:0000256" key="4">
    <source>
        <dbReference type="ARBA" id="ARBA00022553"/>
    </source>
</evidence>
<dbReference type="InterPro" id="IPR057244">
    <property type="entry name" value="GAIN_B"/>
</dbReference>
<dbReference type="Proteomes" id="UP000614350">
    <property type="component" value="Unassembled WGS sequence"/>
</dbReference>
<evidence type="ECO:0000256" key="6">
    <source>
        <dbReference type="ARBA" id="ARBA00022729"/>
    </source>
</evidence>
<evidence type="ECO:0000256" key="11">
    <source>
        <dbReference type="ARBA" id="ARBA00023157"/>
    </source>
</evidence>
<dbReference type="PROSITE" id="PS50261">
    <property type="entry name" value="G_PROTEIN_RECEP_F2_4"/>
    <property type="match status" value="1"/>
</dbReference>
<keyword evidence="9" id="KW-0297">G-protein coupled receptor</keyword>
<dbReference type="Gene3D" id="1.25.40.610">
    <property type="match status" value="1"/>
</dbReference>
<reference evidence="21" key="1">
    <citation type="journal article" date="2020" name="G3 (Bethesda)">
        <title>High-Quality Assemblies for Three Invasive Social Wasps from the &lt;i&gt;Vespula&lt;/i&gt; Genus.</title>
        <authorList>
            <person name="Harrop T.W.R."/>
            <person name="Guhlin J."/>
            <person name="McLaughlin G.M."/>
            <person name="Permina E."/>
            <person name="Stockwell P."/>
            <person name="Gilligan J."/>
            <person name="Le Lec M.F."/>
            <person name="Gruber M.A.M."/>
            <person name="Quinn O."/>
            <person name="Lovegrove M."/>
            <person name="Duncan E.J."/>
            <person name="Remnant E.J."/>
            <person name="Van Eeckhoven J."/>
            <person name="Graham B."/>
            <person name="Knapp R.A."/>
            <person name="Langford K.W."/>
            <person name="Kronenberg Z."/>
            <person name="Press M.O."/>
            <person name="Eacker S.M."/>
            <person name="Wilson-Rankin E.E."/>
            <person name="Purcell J."/>
            <person name="Lester P.J."/>
            <person name="Dearden P.K."/>
        </authorList>
    </citation>
    <scope>NUCLEOTIDE SEQUENCE</scope>
    <source>
        <strain evidence="21">Marl-1</strain>
    </source>
</reference>
<evidence type="ECO:0000259" key="17">
    <source>
        <dbReference type="PROSITE" id="PS50221"/>
    </source>
</evidence>
<dbReference type="CDD" id="cd15440">
    <property type="entry name" value="7tmB2_latrophilin-like_invertebrate"/>
    <property type="match status" value="1"/>
</dbReference>
<dbReference type="InterPro" id="IPR017981">
    <property type="entry name" value="GPCR_2-like_7TM"/>
</dbReference>
<accession>A0A834N7R9</accession>
<dbReference type="PANTHER" id="PTHR12011">
    <property type="entry name" value="ADHESION G-PROTEIN COUPLED RECEPTOR"/>
    <property type="match status" value="1"/>
</dbReference>
<proteinExistence type="inferred from homology"/>
<evidence type="ECO:0000256" key="1">
    <source>
        <dbReference type="ARBA" id="ARBA00004651"/>
    </source>
</evidence>
<evidence type="ECO:0000259" key="20">
    <source>
        <dbReference type="PROSITE" id="PS50261"/>
    </source>
</evidence>
<evidence type="ECO:0000259" key="18">
    <source>
        <dbReference type="PROSITE" id="PS50227"/>
    </source>
</evidence>
<feature type="transmembrane region" description="Helical" evidence="16">
    <location>
        <begin position="736"/>
        <end position="760"/>
    </location>
</feature>
<organism evidence="21 22">
    <name type="scientific">Vespula vulgaris</name>
    <name type="common">Yellow jacket</name>
    <name type="synonym">Wasp</name>
    <dbReference type="NCBI Taxonomy" id="7454"/>
    <lineage>
        <taxon>Eukaryota</taxon>
        <taxon>Metazoa</taxon>
        <taxon>Ecdysozoa</taxon>
        <taxon>Arthropoda</taxon>
        <taxon>Hexapoda</taxon>
        <taxon>Insecta</taxon>
        <taxon>Pterygota</taxon>
        <taxon>Neoptera</taxon>
        <taxon>Endopterygota</taxon>
        <taxon>Hymenoptera</taxon>
        <taxon>Apocrita</taxon>
        <taxon>Aculeata</taxon>
        <taxon>Vespoidea</taxon>
        <taxon>Vespidae</taxon>
        <taxon>Vespinae</taxon>
        <taxon>Vespula</taxon>
    </lineage>
</organism>
<dbReference type="GO" id="GO:0004930">
    <property type="term" value="F:G protein-coupled receptor activity"/>
    <property type="evidence" value="ECO:0007669"/>
    <property type="project" value="UniProtKB-KW"/>
</dbReference>
<dbReference type="Pfam" id="PF16489">
    <property type="entry name" value="GAIN"/>
    <property type="match status" value="1"/>
</dbReference>
<evidence type="ECO:0000256" key="12">
    <source>
        <dbReference type="ARBA" id="ARBA00023170"/>
    </source>
</evidence>
<evidence type="ECO:0000259" key="19">
    <source>
        <dbReference type="PROSITE" id="PS50228"/>
    </source>
</evidence>
<feature type="transmembrane region" description="Helical" evidence="16">
    <location>
        <begin position="874"/>
        <end position="897"/>
    </location>
</feature>
<dbReference type="Gene3D" id="2.60.120.740">
    <property type="match status" value="1"/>
</dbReference>
<feature type="domain" description="G-protein coupled receptors family 2 profile 1" evidence="18">
    <location>
        <begin position="292"/>
        <end position="350"/>
    </location>
</feature>
<dbReference type="InterPro" id="IPR046338">
    <property type="entry name" value="GAIN_dom_sf"/>
</dbReference>
<keyword evidence="5 16" id="KW-0812">Transmembrane</keyword>
<evidence type="ECO:0000256" key="13">
    <source>
        <dbReference type="ARBA" id="ARBA00023180"/>
    </source>
</evidence>
<dbReference type="Pfam" id="PF00002">
    <property type="entry name" value="7tm_2"/>
    <property type="match status" value="1"/>
</dbReference>
<keyword evidence="7" id="KW-0430">Lectin</keyword>
<keyword evidence="10 16" id="KW-0472">Membrane</keyword>
<dbReference type="PRINTS" id="PR01444">
    <property type="entry name" value="LATROPHILIN"/>
</dbReference>
<keyword evidence="6" id="KW-0732">Signal</keyword>
<keyword evidence="12" id="KW-0675">Receptor</keyword>
<dbReference type="AlphaFoldDB" id="A0A834N7R9"/>
<feature type="domain" description="GAIN-B" evidence="17">
    <location>
        <begin position="471"/>
        <end position="658"/>
    </location>
</feature>
<dbReference type="GO" id="GO:0005886">
    <property type="term" value="C:plasma membrane"/>
    <property type="evidence" value="ECO:0007669"/>
    <property type="project" value="UniProtKB-SubCell"/>
</dbReference>
<evidence type="ECO:0000313" key="22">
    <source>
        <dbReference type="Proteomes" id="UP000614350"/>
    </source>
</evidence>
<dbReference type="PANTHER" id="PTHR12011:SF347">
    <property type="entry name" value="FI21270P1-RELATED"/>
    <property type="match status" value="1"/>
</dbReference>
<feature type="transmembrane region" description="Helical" evidence="16">
    <location>
        <begin position="669"/>
        <end position="692"/>
    </location>
</feature>
<evidence type="ECO:0000256" key="8">
    <source>
        <dbReference type="ARBA" id="ARBA00022989"/>
    </source>
</evidence>
<feature type="region of interest" description="Disordered" evidence="15">
    <location>
        <begin position="1055"/>
        <end position="1078"/>
    </location>
</feature>
<evidence type="ECO:0000256" key="3">
    <source>
        <dbReference type="ARBA" id="ARBA00022475"/>
    </source>
</evidence>
<keyword evidence="8 16" id="KW-1133">Transmembrane helix</keyword>
<protein>
    <recommendedName>
        <fullName evidence="23">Latrophilin Cirl</fullName>
    </recommendedName>
</protein>
<keyword evidence="13" id="KW-0325">Glycoprotein</keyword>
<comment type="caution">
    <text evidence="21">The sequence shown here is derived from an EMBL/GenBank/DDBJ whole genome shotgun (WGS) entry which is preliminary data.</text>
</comment>
<feature type="transmembrane region" description="Helical" evidence="16">
    <location>
        <begin position="903"/>
        <end position="925"/>
    </location>
</feature>
<feature type="transmembrane region" description="Helical" evidence="16">
    <location>
        <begin position="809"/>
        <end position="837"/>
    </location>
</feature>
<dbReference type="EMBL" id="JACSEA010000006">
    <property type="protein sequence ID" value="KAF7398870.1"/>
    <property type="molecule type" value="Genomic_DNA"/>
</dbReference>
<dbReference type="PRINTS" id="PR00249">
    <property type="entry name" value="GPCRSECRETIN"/>
</dbReference>
<dbReference type="InterPro" id="IPR000832">
    <property type="entry name" value="GPCR_2_secretin-like"/>
</dbReference>
<dbReference type="InterPro" id="IPR043159">
    <property type="entry name" value="Lectin_gal-bd_sf"/>
</dbReference>
<feature type="compositionally biased region" description="Polar residues" evidence="15">
    <location>
        <begin position="980"/>
        <end position="997"/>
    </location>
</feature>
<dbReference type="GO" id="GO:0007166">
    <property type="term" value="P:cell surface receptor signaling pathway"/>
    <property type="evidence" value="ECO:0007669"/>
    <property type="project" value="InterPro"/>
</dbReference>
<dbReference type="InterPro" id="IPR000203">
    <property type="entry name" value="GPS"/>
</dbReference>
<keyword evidence="11" id="KW-1015">Disulfide bond</keyword>
<feature type="domain" description="SUEL-type lectin" evidence="19">
    <location>
        <begin position="40"/>
        <end position="75"/>
    </location>
</feature>
<evidence type="ECO:0000256" key="10">
    <source>
        <dbReference type="ARBA" id="ARBA00023136"/>
    </source>
</evidence>
<keyword evidence="22" id="KW-1185">Reference proteome</keyword>
<evidence type="ECO:0000256" key="15">
    <source>
        <dbReference type="SAM" id="MobiDB-lite"/>
    </source>
</evidence>
<dbReference type="Pfam" id="PF02793">
    <property type="entry name" value="HRM"/>
    <property type="match status" value="1"/>
</dbReference>
<comment type="subcellular location">
    <subcellularLocation>
        <location evidence="1">Cell membrane</location>
        <topology evidence="1">Multi-pass membrane protein</topology>
    </subcellularLocation>
</comment>
<dbReference type="InterPro" id="IPR003924">
    <property type="entry name" value="GPCR_2_latrophilin"/>
</dbReference>
<evidence type="ECO:0000256" key="2">
    <source>
        <dbReference type="ARBA" id="ARBA00010933"/>
    </source>
</evidence>
<dbReference type="SUPFAM" id="SSF81321">
    <property type="entry name" value="Family A G protein-coupled receptor-like"/>
    <property type="match status" value="1"/>
</dbReference>
<evidence type="ECO:0000256" key="7">
    <source>
        <dbReference type="ARBA" id="ARBA00022734"/>
    </source>
</evidence>
<dbReference type="PROSITE" id="PS50227">
    <property type="entry name" value="G_PROTEIN_RECEP_F2_3"/>
    <property type="match status" value="1"/>
</dbReference>
<dbReference type="InterPro" id="IPR017983">
    <property type="entry name" value="GPCR_2_secretin-like_CS"/>
</dbReference>
<dbReference type="Gene3D" id="4.10.1240.10">
    <property type="entry name" value="GPCR, family 2, extracellular hormone receptor domain"/>
    <property type="match status" value="1"/>
</dbReference>
<dbReference type="GO" id="GO:0030246">
    <property type="term" value="F:carbohydrate binding"/>
    <property type="evidence" value="ECO:0007669"/>
    <property type="project" value="UniProtKB-KW"/>
</dbReference>
<dbReference type="PROSITE" id="PS50228">
    <property type="entry name" value="SUEL_LECTIN"/>
    <property type="match status" value="1"/>
</dbReference>
<feature type="region of interest" description="Disordered" evidence="15">
    <location>
        <begin position="137"/>
        <end position="279"/>
    </location>
</feature>
<evidence type="ECO:0000313" key="21">
    <source>
        <dbReference type="EMBL" id="KAF7398870.1"/>
    </source>
</evidence>
<evidence type="ECO:0008006" key="23">
    <source>
        <dbReference type="Google" id="ProtNLM"/>
    </source>
</evidence>
<gene>
    <name evidence="21" type="ORF">HZH66_006767</name>
</gene>
<keyword evidence="4" id="KW-0597">Phosphoprotein</keyword>
<name>A0A834N7R9_VESVU</name>